<evidence type="ECO:0000256" key="1">
    <source>
        <dbReference type="ARBA" id="ARBA00006383"/>
    </source>
</evidence>
<dbReference type="InterPro" id="IPR028345">
    <property type="entry name" value="Antibiotic_NAT-like"/>
</dbReference>
<organism evidence="4 5">
    <name type="scientific">Halorussus aquaticus</name>
    <dbReference type="NCBI Taxonomy" id="2953748"/>
    <lineage>
        <taxon>Archaea</taxon>
        <taxon>Methanobacteriati</taxon>
        <taxon>Methanobacteriota</taxon>
        <taxon>Stenosarchaea group</taxon>
        <taxon>Halobacteria</taxon>
        <taxon>Halobacteriales</taxon>
        <taxon>Haladaptataceae</taxon>
        <taxon>Halorussus</taxon>
    </lineage>
</organism>
<keyword evidence="5" id="KW-1185">Reference proteome</keyword>
<keyword evidence="3" id="KW-0012">Acyltransferase</keyword>
<proteinExistence type="inferred from homology"/>
<keyword evidence="2" id="KW-0808">Transferase</keyword>
<dbReference type="SUPFAM" id="SSF110710">
    <property type="entry name" value="TTHA0583/YokD-like"/>
    <property type="match status" value="1"/>
</dbReference>
<protein>
    <submittedName>
        <fullName evidence="4">Aminoglycoside N(3)-acetyltransferase</fullName>
    </submittedName>
</protein>
<dbReference type="Proteomes" id="UP001595945">
    <property type="component" value="Unassembled WGS sequence"/>
</dbReference>
<gene>
    <name evidence="4" type="ORF">ACFO9K_07075</name>
</gene>
<dbReference type="GeneID" id="73045301"/>
<dbReference type="PANTHER" id="PTHR11104">
    <property type="entry name" value="AMINOGLYCOSIDE N3-ACETYLTRANSFERASE"/>
    <property type="match status" value="1"/>
</dbReference>
<reference evidence="4 5" key="1">
    <citation type="journal article" date="2019" name="Int. J. Syst. Evol. Microbiol.">
        <title>The Global Catalogue of Microorganisms (GCM) 10K type strain sequencing project: providing services to taxonomists for standard genome sequencing and annotation.</title>
        <authorList>
            <consortium name="The Broad Institute Genomics Platform"/>
            <consortium name="The Broad Institute Genome Sequencing Center for Infectious Disease"/>
            <person name="Wu L."/>
            <person name="Ma J."/>
        </authorList>
    </citation>
    <scope>NUCLEOTIDE SEQUENCE [LARGE SCALE GENOMIC DNA]</scope>
    <source>
        <strain evidence="4 5">XZYJ18</strain>
    </source>
</reference>
<dbReference type="AlphaFoldDB" id="A0ABD5Q0H0"/>
<sequence>MEERIERTDEPITPERIAADLRDLGVEAGETLLVHSSLSSLGWVTGGQPAVVNALTEAVTPEGTLVMPTHSTQYSDPEGWENPPVPDDWEDVIRSERPPYRPAVTPTWNVGAIPECFRTYPEVHRSRHPTYSFAAWGADAEAIVADHPYENGLGEKSPLAEIYDRDGTILMLGTEYDTNTSFHLAEHRADREQEISTHETTVVADDGEPELITLEHLSYDADDFADAGRDFEAARPEAVTEGTVGPADAKLVSQRDVVDYGATWFEESRE</sequence>
<accession>A0ABD5Q0H0</accession>
<evidence type="ECO:0000313" key="4">
    <source>
        <dbReference type="EMBL" id="MFC4824020.1"/>
    </source>
</evidence>
<dbReference type="InterPro" id="IPR003679">
    <property type="entry name" value="Amioglycoside_AcTrfase"/>
</dbReference>
<evidence type="ECO:0000313" key="5">
    <source>
        <dbReference type="Proteomes" id="UP001595945"/>
    </source>
</evidence>
<dbReference type="RefSeq" id="WP_254266897.1">
    <property type="nucleotide sequence ID" value="NZ_CP100400.1"/>
</dbReference>
<dbReference type="EMBL" id="JBHSHT010000001">
    <property type="protein sequence ID" value="MFC4824020.1"/>
    <property type="molecule type" value="Genomic_DNA"/>
</dbReference>
<dbReference type="Pfam" id="PF02522">
    <property type="entry name" value="Antibiotic_NAT"/>
    <property type="match status" value="1"/>
</dbReference>
<comment type="caution">
    <text evidence="4">The sequence shown here is derived from an EMBL/GenBank/DDBJ whole genome shotgun (WGS) entry which is preliminary data.</text>
</comment>
<evidence type="ECO:0000256" key="2">
    <source>
        <dbReference type="ARBA" id="ARBA00022679"/>
    </source>
</evidence>
<comment type="similarity">
    <text evidence="1">Belongs to the antibiotic N-acetyltransferase family.</text>
</comment>
<dbReference type="GO" id="GO:0016746">
    <property type="term" value="F:acyltransferase activity"/>
    <property type="evidence" value="ECO:0007669"/>
    <property type="project" value="UniProtKB-KW"/>
</dbReference>
<dbReference type="PANTHER" id="PTHR11104:SF0">
    <property type="entry name" value="SPBETA PROPHAGE-DERIVED AMINOGLYCOSIDE N(3')-ACETYLTRANSFERASE-LIKE PROTEIN YOKD"/>
    <property type="match status" value="1"/>
</dbReference>
<evidence type="ECO:0000256" key="3">
    <source>
        <dbReference type="ARBA" id="ARBA00023315"/>
    </source>
</evidence>
<name>A0ABD5Q0H0_9EURY</name>